<feature type="domain" description="Trimeric autotransporter adhesin YadA-like head" evidence="3">
    <location>
        <begin position="206"/>
        <end position="229"/>
    </location>
</feature>
<comment type="caution">
    <text evidence="5">The sequence shown here is derived from an EMBL/GenBank/DDBJ whole genome shotgun (WGS) entry which is preliminary data.</text>
</comment>
<feature type="domain" description="Trimeric autotransporter adhesin YadA-like head" evidence="3">
    <location>
        <begin position="410"/>
        <end position="435"/>
    </location>
</feature>
<dbReference type="InterPro" id="IPR008640">
    <property type="entry name" value="Adhesin_Head_dom"/>
</dbReference>
<feature type="domain" description="Trimeric autotransporter adhesin YadA-like head" evidence="3">
    <location>
        <begin position="311"/>
        <end position="332"/>
    </location>
</feature>
<feature type="domain" description="Trimeric autotransporter adhesin YadA-like head" evidence="3">
    <location>
        <begin position="179"/>
        <end position="201"/>
    </location>
</feature>
<dbReference type="SUPFAM" id="SSF101967">
    <property type="entry name" value="Adhesin YadA, collagen-binding domain"/>
    <property type="match status" value="3"/>
</dbReference>
<feature type="compositionally biased region" description="Polar residues" evidence="2">
    <location>
        <begin position="314"/>
        <end position="384"/>
    </location>
</feature>
<dbReference type="EMBL" id="VIIS01002133">
    <property type="protein sequence ID" value="KAF0288080.1"/>
    <property type="molecule type" value="Genomic_DNA"/>
</dbReference>
<dbReference type="Gene3D" id="2.150.10.10">
    <property type="entry name" value="Serralysin-like metalloprotease, C-terminal"/>
    <property type="match status" value="4"/>
</dbReference>
<feature type="domain" description="Trimeric autotransporter adhesin YadA-like head" evidence="3">
    <location>
        <begin position="248"/>
        <end position="274"/>
    </location>
</feature>
<reference evidence="5 6" key="1">
    <citation type="submission" date="2019-07" db="EMBL/GenBank/DDBJ databases">
        <title>Draft genome assembly of a fouling barnacle, Amphibalanus amphitrite (Darwin, 1854): The first reference genome for Thecostraca.</title>
        <authorList>
            <person name="Kim W."/>
        </authorList>
    </citation>
    <scope>NUCLEOTIDE SEQUENCE [LARGE SCALE GENOMIC DNA]</scope>
    <source>
        <strain evidence="5">SNU_AA5</strain>
        <tissue evidence="5">Soma without cirri and trophi</tissue>
    </source>
</reference>
<dbReference type="InterPro" id="IPR011049">
    <property type="entry name" value="Serralysin-like_metalloprot_C"/>
</dbReference>
<protein>
    <submittedName>
        <fullName evidence="5">S-antigen protein</fullName>
    </submittedName>
</protein>
<evidence type="ECO:0000256" key="2">
    <source>
        <dbReference type="SAM" id="MobiDB-lite"/>
    </source>
</evidence>
<keyword evidence="6" id="KW-1185">Reference proteome</keyword>
<dbReference type="GO" id="GO:0019867">
    <property type="term" value="C:outer membrane"/>
    <property type="evidence" value="ECO:0007669"/>
    <property type="project" value="InterPro"/>
</dbReference>
<feature type="compositionally biased region" description="Polar residues" evidence="2">
    <location>
        <begin position="447"/>
        <end position="517"/>
    </location>
</feature>
<organism evidence="5 6">
    <name type="scientific">Amphibalanus amphitrite</name>
    <name type="common">Striped barnacle</name>
    <name type="synonym">Balanus amphitrite</name>
    <dbReference type="NCBI Taxonomy" id="1232801"/>
    <lineage>
        <taxon>Eukaryota</taxon>
        <taxon>Metazoa</taxon>
        <taxon>Ecdysozoa</taxon>
        <taxon>Arthropoda</taxon>
        <taxon>Crustacea</taxon>
        <taxon>Multicrustacea</taxon>
        <taxon>Cirripedia</taxon>
        <taxon>Thoracica</taxon>
        <taxon>Thoracicalcarea</taxon>
        <taxon>Balanomorpha</taxon>
        <taxon>Balanoidea</taxon>
        <taxon>Balanidae</taxon>
        <taxon>Amphibalaninae</taxon>
        <taxon>Amphibalanus</taxon>
    </lineage>
</organism>
<evidence type="ECO:0000259" key="4">
    <source>
        <dbReference type="Pfam" id="PF20266"/>
    </source>
</evidence>
<feature type="domain" description="Trimeric autotransporter adhesin YadA-like head" evidence="3">
    <location>
        <begin position="382"/>
        <end position="402"/>
    </location>
</feature>
<evidence type="ECO:0000256" key="1">
    <source>
        <dbReference type="ARBA" id="ARBA00008307"/>
    </source>
</evidence>
<dbReference type="Pfam" id="PF05658">
    <property type="entry name" value="YadA_head"/>
    <property type="match status" value="8"/>
</dbReference>
<feature type="compositionally biased region" description="Polar residues" evidence="2">
    <location>
        <begin position="391"/>
        <end position="412"/>
    </location>
</feature>
<feature type="compositionally biased region" description="Polar residues" evidence="2">
    <location>
        <begin position="174"/>
        <end position="201"/>
    </location>
</feature>
<dbReference type="PANTHER" id="PTHR10656">
    <property type="entry name" value="CELL FATE DETERMINING PROTEIN MAB21-RELATED"/>
    <property type="match status" value="1"/>
</dbReference>
<gene>
    <name evidence="5" type="ORF">FJT64_013524</name>
</gene>
<dbReference type="OrthoDB" id="5962582at2759"/>
<feature type="region of interest" description="Disordered" evidence="2">
    <location>
        <begin position="167"/>
        <end position="599"/>
    </location>
</feature>
<proteinExistence type="inferred from homology"/>
<feature type="compositionally biased region" description="Basic and acidic residues" evidence="2">
    <location>
        <begin position="872"/>
        <end position="892"/>
    </location>
</feature>
<dbReference type="PANTHER" id="PTHR10656:SF42">
    <property type="entry name" value="CYCLIC GMP-AMP SYNTHASE-LIKE PROTEIN-RELATED"/>
    <property type="match status" value="1"/>
</dbReference>
<feature type="compositionally biased region" description="Polar residues" evidence="2">
    <location>
        <begin position="272"/>
        <end position="293"/>
    </location>
</feature>
<dbReference type="Proteomes" id="UP000440578">
    <property type="component" value="Unassembled WGS sequence"/>
</dbReference>
<dbReference type="CDD" id="cd12820">
    <property type="entry name" value="LbR_YadA-like"/>
    <property type="match status" value="3"/>
</dbReference>
<dbReference type="InterPro" id="IPR046906">
    <property type="entry name" value="Mab-21_HhH/H2TH-like"/>
</dbReference>
<feature type="compositionally biased region" description="Polar residues" evidence="2">
    <location>
        <begin position="209"/>
        <end position="230"/>
    </location>
</feature>
<feature type="region of interest" description="Disordered" evidence="2">
    <location>
        <begin position="872"/>
        <end position="899"/>
    </location>
</feature>
<comment type="similarity">
    <text evidence="1">Belongs to the mab-21 family.</text>
</comment>
<accession>A0A6A4VA67</accession>
<feature type="domain" description="Trimeric autotransporter adhesin YadA-like head" evidence="3">
    <location>
        <begin position="444"/>
        <end position="465"/>
    </location>
</feature>
<evidence type="ECO:0000313" key="6">
    <source>
        <dbReference type="Proteomes" id="UP000440578"/>
    </source>
</evidence>
<dbReference type="Pfam" id="PF20266">
    <property type="entry name" value="Mab-21_C"/>
    <property type="match status" value="1"/>
</dbReference>
<feature type="domain" description="Mab-21-like HhH/H2TH-like" evidence="4">
    <location>
        <begin position="681"/>
        <end position="755"/>
    </location>
</feature>
<name>A0A6A4VA67_AMPAM</name>
<sequence length="970" mass="103100">MSDDIIKVLAMTRRPRTCQTDLSGEIPAAAVDAAMAVPPDCDQEPRLAGALAAALRAVPQTDGPSMEGSWDVASDEEVNLFREALIASVDDRIAALTRVLDAPEDDPAEMAAARAALARSKAYPKLEEWRPFEEVSTRETYRSVLGGGVLPSEEACVLALYRDLLNGGEPGETDCSTSTGEDSTSNGEDSTASPEDSTATGEDTVATGKDSTSNGEDSTASPEDSTSNGKDTVATGKDSTSNGEDTVATGKDSTSNGEDTVATGEDTVATGKDSTSNGEDSTASPEDSTSNGKDTVATGKDSTSNGEDTVATGKDSTSNGEDSTSTGEDSTASPEDSTSNGEDSTASPEDSTSNGEDSTASPEDSTSNGEDSTASPEDSTSNGEDTVATGKDSTSNGEDSTASPEDSTSNGKDTVATGKDSTSNGEDTVATGKDSTSNGEDTVATGKDSTSNGEDSTSTGEDSTASPEDSTSNGEDSTASPEDSTSNGEDSTASPEDSTSNGEDSTASPEDSTSNGEDTVATGKDSTSNGEDTVATGEDTVATGKDSTSNGEDSTASPEDSTSNGEDSTASPEDSTSNGEDSTASPEDSTSNGEDTVDKEYLRHELKMQKMYKRFSDERYPGRVSDEFVNRERPSGQPSKALVKKLSEMPIYLVEKRYKFRKSFSRLESEVIRSMTKPQRICLVLLKHCAVVTKSALCSYDLKTAMMWVCEERAPELWTWDGMLESMRAVLDFLRECVEWGALPCYFNPKINLCEEDGVYIKGVAVLKLQVLLPRAIQLLLAGLLSSSQAPLMRHLLNLPLDAQQMLWCCWKRRVDDPYPTGPDDEGKINPRDLCCGLYPAAVEGRLWSERFLDTFRWESLPARCREPDWFAEHGRDTDSEGKDEEEKVKECEGEEEDREGGKEEIVACSKMSRIRNVLGRALRCLRVCGQCSNRNVNSTNLGGRDSPVSNRDAQINLSFIIPDSETTRL</sequence>
<feature type="domain" description="Trimeric autotransporter adhesin YadA-like head" evidence="3">
    <location>
        <begin position="535"/>
        <end position="556"/>
    </location>
</feature>
<feature type="compositionally biased region" description="Polar residues" evidence="2">
    <location>
        <begin position="545"/>
        <end position="594"/>
    </location>
</feature>
<evidence type="ECO:0000259" key="3">
    <source>
        <dbReference type="Pfam" id="PF05658"/>
    </source>
</evidence>
<dbReference type="AlphaFoldDB" id="A0A6A4VA67"/>
<dbReference type="Gene3D" id="1.10.1410.40">
    <property type="match status" value="1"/>
</dbReference>
<evidence type="ECO:0000313" key="5">
    <source>
        <dbReference type="EMBL" id="KAF0288080.1"/>
    </source>
</evidence>